<dbReference type="Pfam" id="PF06252">
    <property type="entry name" value="GemA"/>
    <property type="match status" value="1"/>
</dbReference>
<dbReference type="EMBL" id="FSSB01000016">
    <property type="protein sequence ID" value="SIO94815.1"/>
    <property type="molecule type" value="Genomic_DNA"/>
</dbReference>
<evidence type="ECO:0000313" key="2">
    <source>
        <dbReference type="Proteomes" id="UP000184774"/>
    </source>
</evidence>
<accession>A0A1N6M5V7</accession>
<dbReference type="InterPro" id="IPR009363">
    <property type="entry name" value="Phage_Mu_Gp16"/>
</dbReference>
<evidence type="ECO:0000313" key="1">
    <source>
        <dbReference type="EMBL" id="SIO94815.1"/>
    </source>
</evidence>
<protein>
    <recommendedName>
        <fullName evidence="3">Mu-like prophage protein gp16</fullName>
    </recommendedName>
</protein>
<dbReference type="OrthoDB" id="7360086at2"/>
<name>A0A1N6M5V7_9VIBR</name>
<dbReference type="RefSeq" id="WP_074373333.1">
    <property type="nucleotide sequence ID" value="NZ_AP024907.1"/>
</dbReference>
<dbReference type="Proteomes" id="UP000184774">
    <property type="component" value="Unassembled WGS sequence"/>
</dbReference>
<proteinExistence type="predicted"/>
<gene>
    <name evidence="1" type="ORF">VSP9026_02545</name>
</gene>
<evidence type="ECO:0008006" key="3">
    <source>
        <dbReference type="Google" id="ProtNLM"/>
    </source>
</evidence>
<sequence>MKNRNQLIQLIHVGKRELALDDETYRMLLEAETNKSSCGKMGIKELESVLSAMEAKGFKRRLKNNKQGIKKRYSPKSGKARNAEIDKIRAIWITMAKHEFIRDGSETALDAYVRRMTHRNAGDGVDHVAWCTDRQAYTILESLKNWHRRVMVDAMNEHSWIVPTNDTGKLLCYDEIANAYNRYLNTLVQQ</sequence>
<reference evidence="1 2" key="1">
    <citation type="submission" date="2016-12" db="EMBL/GenBank/DDBJ databases">
        <authorList>
            <person name="Song W.-J."/>
            <person name="Kurnit D.M."/>
        </authorList>
    </citation>
    <scope>NUCLEOTIDE SEQUENCE [LARGE SCALE GENOMIC DNA]</scope>
    <source>
        <strain evidence="1 2">CECT 9026</strain>
    </source>
</reference>
<organism evidence="1 2">
    <name type="scientific">Vibrio spartinae</name>
    <dbReference type="NCBI Taxonomy" id="1918945"/>
    <lineage>
        <taxon>Bacteria</taxon>
        <taxon>Pseudomonadati</taxon>
        <taxon>Pseudomonadota</taxon>
        <taxon>Gammaproteobacteria</taxon>
        <taxon>Vibrionales</taxon>
        <taxon>Vibrionaceae</taxon>
        <taxon>Vibrio</taxon>
    </lineage>
</organism>
<dbReference type="AlphaFoldDB" id="A0A1N6M5V7"/>